<dbReference type="PANTHER" id="PTHR30346:SF29">
    <property type="entry name" value="LYSR SUBSTRATE-BINDING"/>
    <property type="match status" value="1"/>
</dbReference>
<organism evidence="6 7">
    <name type="scientific">Streptomyces endophyticus</name>
    <dbReference type="NCBI Taxonomy" id="714166"/>
    <lineage>
        <taxon>Bacteria</taxon>
        <taxon>Bacillati</taxon>
        <taxon>Actinomycetota</taxon>
        <taxon>Actinomycetes</taxon>
        <taxon>Kitasatosporales</taxon>
        <taxon>Streptomycetaceae</taxon>
        <taxon>Streptomyces</taxon>
    </lineage>
</organism>
<sequence>MFDSRHIQTFAEVVRTGSYAATARDLGYTQPAISQQMKALERAAGTPLFVRAGRGLRLTDAGQLLARHATGILSSIETAHGQLKAITRLESGRIRVCAFPAANATLLPATVARVAAAHPGIRVELLEEEPPDSLRALREGRCDLTLAFSPGNAGEHGSEEGLVELPLLDDPLMALLPVGHALAGNGRVELVQLERERWIAGCRRCRGHLVAACAAAGFAPDIAFTTDDNLAVQELVAAGAGVALVPGMTLPLLRHTDVVALPLAPAGGRRVSAFVLEGHETAPVTALLLRTLSETAA</sequence>
<dbReference type="Pfam" id="PF03466">
    <property type="entry name" value="LysR_substrate"/>
    <property type="match status" value="1"/>
</dbReference>
<comment type="caution">
    <text evidence="6">The sequence shown here is derived from an EMBL/GenBank/DDBJ whole genome shotgun (WGS) entry which is preliminary data.</text>
</comment>
<keyword evidence="2" id="KW-0805">Transcription regulation</keyword>
<evidence type="ECO:0000313" key="7">
    <source>
        <dbReference type="Proteomes" id="UP001354931"/>
    </source>
</evidence>
<dbReference type="EMBL" id="JAOZYC010000148">
    <property type="protein sequence ID" value="MEB8341481.1"/>
    <property type="molecule type" value="Genomic_DNA"/>
</dbReference>
<evidence type="ECO:0000259" key="5">
    <source>
        <dbReference type="PROSITE" id="PS50931"/>
    </source>
</evidence>
<dbReference type="RefSeq" id="WP_326020691.1">
    <property type="nucleotide sequence ID" value="NZ_JAOZYC010000148.1"/>
</dbReference>
<dbReference type="Gene3D" id="3.40.190.10">
    <property type="entry name" value="Periplasmic binding protein-like II"/>
    <property type="match status" value="2"/>
</dbReference>
<protein>
    <submittedName>
        <fullName evidence="6">LysR family transcriptional regulator</fullName>
    </submittedName>
</protein>
<dbReference type="InterPro" id="IPR005119">
    <property type="entry name" value="LysR_subst-bd"/>
</dbReference>
<accession>A0ABU6FBR6</accession>
<dbReference type="PROSITE" id="PS50931">
    <property type="entry name" value="HTH_LYSR"/>
    <property type="match status" value="1"/>
</dbReference>
<dbReference type="Gene3D" id="1.10.10.10">
    <property type="entry name" value="Winged helix-like DNA-binding domain superfamily/Winged helix DNA-binding domain"/>
    <property type="match status" value="1"/>
</dbReference>
<gene>
    <name evidence="6" type="ORF">OKJ99_28690</name>
</gene>
<reference evidence="6 7" key="1">
    <citation type="submission" date="2022-10" db="EMBL/GenBank/DDBJ databases">
        <authorList>
            <person name="Xie J."/>
            <person name="Shen N."/>
        </authorList>
    </citation>
    <scope>NUCLEOTIDE SEQUENCE [LARGE SCALE GENOMIC DNA]</scope>
    <source>
        <strain evidence="6 7">YIM65594</strain>
    </source>
</reference>
<dbReference type="InterPro" id="IPR000847">
    <property type="entry name" value="LysR_HTH_N"/>
</dbReference>
<name>A0ABU6FBR6_9ACTN</name>
<feature type="domain" description="HTH lysR-type" evidence="5">
    <location>
        <begin position="2"/>
        <end position="59"/>
    </location>
</feature>
<dbReference type="Proteomes" id="UP001354931">
    <property type="component" value="Unassembled WGS sequence"/>
</dbReference>
<evidence type="ECO:0000313" key="6">
    <source>
        <dbReference type="EMBL" id="MEB8341481.1"/>
    </source>
</evidence>
<dbReference type="SUPFAM" id="SSF46785">
    <property type="entry name" value="Winged helix' DNA-binding domain"/>
    <property type="match status" value="1"/>
</dbReference>
<dbReference type="SUPFAM" id="SSF53850">
    <property type="entry name" value="Periplasmic binding protein-like II"/>
    <property type="match status" value="1"/>
</dbReference>
<dbReference type="InterPro" id="IPR036388">
    <property type="entry name" value="WH-like_DNA-bd_sf"/>
</dbReference>
<keyword evidence="7" id="KW-1185">Reference proteome</keyword>
<proteinExistence type="inferred from homology"/>
<comment type="similarity">
    <text evidence="1">Belongs to the LysR transcriptional regulatory family.</text>
</comment>
<evidence type="ECO:0000256" key="2">
    <source>
        <dbReference type="ARBA" id="ARBA00023015"/>
    </source>
</evidence>
<keyword evidence="3" id="KW-0238">DNA-binding</keyword>
<dbReference type="InterPro" id="IPR036390">
    <property type="entry name" value="WH_DNA-bd_sf"/>
</dbReference>
<evidence type="ECO:0000256" key="3">
    <source>
        <dbReference type="ARBA" id="ARBA00023125"/>
    </source>
</evidence>
<dbReference type="PRINTS" id="PR00039">
    <property type="entry name" value="HTHLYSR"/>
</dbReference>
<evidence type="ECO:0000256" key="4">
    <source>
        <dbReference type="ARBA" id="ARBA00023163"/>
    </source>
</evidence>
<dbReference type="PANTHER" id="PTHR30346">
    <property type="entry name" value="TRANSCRIPTIONAL DUAL REGULATOR HCAR-RELATED"/>
    <property type="match status" value="1"/>
</dbReference>
<evidence type="ECO:0000256" key="1">
    <source>
        <dbReference type="ARBA" id="ARBA00009437"/>
    </source>
</evidence>
<dbReference type="CDD" id="cd08423">
    <property type="entry name" value="PBP2_LTTR_like_6"/>
    <property type="match status" value="1"/>
</dbReference>
<dbReference type="Pfam" id="PF00126">
    <property type="entry name" value="HTH_1"/>
    <property type="match status" value="1"/>
</dbReference>
<keyword evidence="4" id="KW-0804">Transcription</keyword>